<feature type="signal peptide" evidence="1">
    <location>
        <begin position="1"/>
        <end position="18"/>
    </location>
</feature>
<comment type="caution">
    <text evidence="2">The sequence shown here is derived from an EMBL/GenBank/DDBJ whole genome shotgun (WGS) entry which is preliminary data.</text>
</comment>
<sequence length="94" mass="10177">MKAFYVILLLSCVAISLAAVNRCDGKCDFNPCVDQERERGHCCPHCPHGPNCYAGHQVIKGSGDIVTVVDGKNCRCAKKGEAGYEDNESICEDV</sequence>
<feature type="chain" id="PRO_5042985964" evidence="1">
    <location>
        <begin position="19"/>
        <end position="94"/>
    </location>
</feature>
<accession>A0AAN8IWH1</accession>
<dbReference type="Proteomes" id="UP001347796">
    <property type="component" value="Unassembled WGS sequence"/>
</dbReference>
<keyword evidence="1" id="KW-0732">Signal</keyword>
<evidence type="ECO:0000256" key="1">
    <source>
        <dbReference type="SAM" id="SignalP"/>
    </source>
</evidence>
<evidence type="ECO:0000313" key="2">
    <source>
        <dbReference type="EMBL" id="KAK6166277.1"/>
    </source>
</evidence>
<reference evidence="2 3" key="1">
    <citation type="submission" date="2024-01" db="EMBL/GenBank/DDBJ databases">
        <title>The genome of the rayed Mediterranean limpet Patella caerulea (Linnaeus, 1758).</title>
        <authorList>
            <person name="Anh-Thu Weber A."/>
            <person name="Halstead-Nussloch G."/>
        </authorList>
    </citation>
    <scope>NUCLEOTIDE SEQUENCE [LARGE SCALE GENOMIC DNA]</scope>
    <source>
        <strain evidence="2">AATW-2023a</strain>
        <tissue evidence="2">Whole specimen</tissue>
    </source>
</reference>
<keyword evidence="3" id="KW-1185">Reference proteome</keyword>
<organism evidence="2 3">
    <name type="scientific">Patella caerulea</name>
    <name type="common">Rayed Mediterranean limpet</name>
    <dbReference type="NCBI Taxonomy" id="87958"/>
    <lineage>
        <taxon>Eukaryota</taxon>
        <taxon>Metazoa</taxon>
        <taxon>Spiralia</taxon>
        <taxon>Lophotrochozoa</taxon>
        <taxon>Mollusca</taxon>
        <taxon>Gastropoda</taxon>
        <taxon>Patellogastropoda</taxon>
        <taxon>Patelloidea</taxon>
        <taxon>Patellidae</taxon>
        <taxon>Patella</taxon>
    </lineage>
</organism>
<gene>
    <name evidence="2" type="ORF">SNE40_023012</name>
</gene>
<proteinExistence type="predicted"/>
<dbReference type="EMBL" id="JAZGQO010000021">
    <property type="protein sequence ID" value="KAK6166277.1"/>
    <property type="molecule type" value="Genomic_DNA"/>
</dbReference>
<dbReference type="AlphaFoldDB" id="A0AAN8IWH1"/>
<evidence type="ECO:0000313" key="3">
    <source>
        <dbReference type="Proteomes" id="UP001347796"/>
    </source>
</evidence>
<protein>
    <submittedName>
        <fullName evidence="2">Uncharacterized protein</fullName>
    </submittedName>
</protein>
<name>A0AAN8IWH1_PATCE</name>